<dbReference type="Pfam" id="PF14357">
    <property type="entry name" value="DUF4404"/>
    <property type="match status" value="1"/>
</dbReference>
<keyword evidence="3" id="KW-1185">Reference proteome</keyword>
<dbReference type="Proteomes" id="UP000317977">
    <property type="component" value="Unassembled WGS sequence"/>
</dbReference>
<proteinExistence type="predicted"/>
<gene>
    <name evidence="2" type="ORF">Poly59_07520</name>
</gene>
<protein>
    <recommendedName>
        <fullName evidence="4">DUF4404 domain-containing protein</fullName>
    </recommendedName>
</protein>
<name>A0A5C6F7Y5_9BACT</name>
<comment type="caution">
    <text evidence="2">The sequence shown here is derived from an EMBL/GenBank/DDBJ whole genome shotgun (WGS) entry which is preliminary data.</text>
</comment>
<feature type="compositionally biased region" description="Polar residues" evidence="1">
    <location>
        <begin position="41"/>
        <end position="65"/>
    </location>
</feature>
<dbReference type="InterPro" id="IPR025516">
    <property type="entry name" value="DUF4404"/>
</dbReference>
<dbReference type="EMBL" id="SJPX01000001">
    <property type="protein sequence ID" value="TWU57843.1"/>
    <property type="molecule type" value="Genomic_DNA"/>
</dbReference>
<organism evidence="2 3">
    <name type="scientific">Rubripirellula reticaptiva</name>
    <dbReference type="NCBI Taxonomy" id="2528013"/>
    <lineage>
        <taxon>Bacteria</taxon>
        <taxon>Pseudomonadati</taxon>
        <taxon>Planctomycetota</taxon>
        <taxon>Planctomycetia</taxon>
        <taxon>Pirellulales</taxon>
        <taxon>Pirellulaceae</taxon>
        <taxon>Rubripirellula</taxon>
    </lineage>
</organism>
<evidence type="ECO:0000313" key="2">
    <source>
        <dbReference type="EMBL" id="TWU57843.1"/>
    </source>
</evidence>
<evidence type="ECO:0008006" key="4">
    <source>
        <dbReference type="Google" id="ProtNLM"/>
    </source>
</evidence>
<evidence type="ECO:0000313" key="3">
    <source>
        <dbReference type="Proteomes" id="UP000317977"/>
    </source>
</evidence>
<evidence type="ECO:0000256" key="1">
    <source>
        <dbReference type="SAM" id="MobiDB-lite"/>
    </source>
</evidence>
<sequence>MSHKELNEALEIVRRELSSNEQLDPTDVARLRSTMEQIETALQHQPQNSESLSENVTSAASSFEQSHPRLTETLGQIADMLQQMGI</sequence>
<dbReference type="OrthoDB" id="281328at2"/>
<feature type="region of interest" description="Disordered" evidence="1">
    <location>
        <begin position="41"/>
        <end position="70"/>
    </location>
</feature>
<dbReference type="AlphaFoldDB" id="A0A5C6F7Y5"/>
<accession>A0A5C6F7Y5</accession>
<reference evidence="2 3" key="1">
    <citation type="submission" date="2019-02" db="EMBL/GenBank/DDBJ databases">
        <title>Deep-cultivation of Planctomycetes and their phenomic and genomic characterization uncovers novel biology.</title>
        <authorList>
            <person name="Wiegand S."/>
            <person name="Jogler M."/>
            <person name="Boedeker C."/>
            <person name="Pinto D."/>
            <person name="Vollmers J."/>
            <person name="Rivas-Marin E."/>
            <person name="Kohn T."/>
            <person name="Peeters S.H."/>
            <person name="Heuer A."/>
            <person name="Rast P."/>
            <person name="Oberbeckmann S."/>
            <person name="Bunk B."/>
            <person name="Jeske O."/>
            <person name="Meyerdierks A."/>
            <person name="Storesund J.E."/>
            <person name="Kallscheuer N."/>
            <person name="Luecker S."/>
            <person name="Lage O.M."/>
            <person name="Pohl T."/>
            <person name="Merkel B.J."/>
            <person name="Hornburger P."/>
            <person name="Mueller R.-W."/>
            <person name="Bruemmer F."/>
            <person name="Labrenz M."/>
            <person name="Spormann A.M."/>
            <person name="Op Den Camp H."/>
            <person name="Overmann J."/>
            <person name="Amann R."/>
            <person name="Jetten M.S.M."/>
            <person name="Mascher T."/>
            <person name="Medema M.H."/>
            <person name="Devos D.P."/>
            <person name="Kaster A.-K."/>
            <person name="Ovreas L."/>
            <person name="Rohde M."/>
            <person name="Galperin M.Y."/>
            <person name="Jogler C."/>
        </authorList>
    </citation>
    <scope>NUCLEOTIDE SEQUENCE [LARGE SCALE GENOMIC DNA]</scope>
    <source>
        <strain evidence="2 3">Poly59</strain>
    </source>
</reference>
<dbReference type="RefSeq" id="WP_146532668.1">
    <property type="nucleotide sequence ID" value="NZ_SJPX01000001.1"/>
</dbReference>